<organism evidence="1 2">
    <name type="scientific">Pseudomonas arsenicoxydans</name>
    <dbReference type="NCBI Taxonomy" id="702115"/>
    <lineage>
        <taxon>Bacteria</taxon>
        <taxon>Pseudomonadati</taxon>
        <taxon>Pseudomonadota</taxon>
        <taxon>Gammaproteobacteria</taxon>
        <taxon>Pseudomonadales</taxon>
        <taxon>Pseudomonadaceae</taxon>
        <taxon>Pseudomonas</taxon>
    </lineage>
</organism>
<evidence type="ECO:0000313" key="1">
    <source>
        <dbReference type="EMBL" id="TPG67757.1"/>
    </source>
</evidence>
<dbReference type="EMBL" id="RCZE01000018">
    <property type="protein sequence ID" value="TPG67757.1"/>
    <property type="molecule type" value="Genomic_DNA"/>
</dbReference>
<protein>
    <submittedName>
        <fullName evidence="1">Uncharacterized protein</fullName>
    </submittedName>
</protein>
<comment type="caution">
    <text evidence="1">The sequence shown here is derived from an EMBL/GenBank/DDBJ whole genome shotgun (WGS) entry which is preliminary data.</text>
</comment>
<proteinExistence type="predicted"/>
<evidence type="ECO:0000313" key="2">
    <source>
        <dbReference type="Proteomes" id="UP000317933"/>
    </source>
</evidence>
<dbReference type="AlphaFoldDB" id="A0A502GZF4"/>
<reference evidence="1 2" key="1">
    <citation type="journal article" date="2019" name="Environ. Microbiol.">
        <title>Species interactions and distinct microbial communities in high Arctic permafrost affected cryosols are associated with the CH4 and CO2 gas fluxes.</title>
        <authorList>
            <person name="Altshuler I."/>
            <person name="Hamel J."/>
            <person name="Turney S."/>
            <person name="Magnuson E."/>
            <person name="Levesque R."/>
            <person name="Greer C."/>
            <person name="Whyte L.G."/>
        </authorList>
    </citation>
    <scope>NUCLEOTIDE SEQUENCE [LARGE SCALE GENOMIC DNA]</scope>
    <source>
        <strain evidence="1 2">E3</strain>
    </source>
</reference>
<accession>A0A502GZF4</accession>
<sequence length="137" mass="15029">MFDGDDETNTSGIGSGNVRGPIPGGSFFVGHQLDNQWLSGLRPLAMSAWRNATTTMGADWRLAAGLAYTLDKVTDLNFSWVTVWKGDRPVDRQKSLSGDRASGEFDNTWIQDLKILSADNRECFQGGYQGHDQRTAG</sequence>
<name>A0A502GZF4_9PSED</name>
<dbReference type="RefSeq" id="WP_140671489.1">
    <property type="nucleotide sequence ID" value="NZ_RCZE01000018.1"/>
</dbReference>
<gene>
    <name evidence="1" type="ORF">EAH78_29340</name>
</gene>
<dbReference type="Proteomes" id="UP000317933">
    <property type="component" value="Unassembled WGS sequence"/>
</dbReference>